<comment type="function">
    <text evidence="1 8">Probably involved in transport through the plasma membrane.</text>
</comment>
<feature type="region of interest" description="Disordered" evidence="9">
    <location>
        <begin position="1"/>
        <end position="84"/>
    </location>
</feature>
<evidence type="ECO:0000256" key="6">
    <source>
        <dbReference type="ARBA" id="ARBA00022989"/>
    </source>
</evidence>
<feature type="compositionally biased region" description="Polar residues" evidence="9">
    <location>
        <begin position="55"/>
        <end position="66"/>
    </location>
</feature>
<keyword evidence="6" id="KW-1133">Transmembrane helix</keyword>
<evidence type="ECO:0000256" key="8">
    <source>
        <dbReference type="RuleBase" id="RU368066"/>
    </source>
</evidence>
<keyword evidence="11" id="KW-1185">Reference proteome</keyword>
<evidence type="ECO:0000256" key="3">
    <source>
        <dbReference type="ARBA" id="ARBA00007168"/>
    </source>
</evidence>
<name>A0A137P824_CONC2</name>
<feature type="compositionally biased region" description="Polar residues" evidence="9">
    <location>
        <begin position="75"/>
        <end position="84"/>
    </location>
</feature>
<dbReference type="GO" id="GO:0022857">
    <property type="term" value="F:transmembrane transporter activity"/>
    <property type="evidence" value="ECO:0007669"/>
    <property type="project" value="UniProtKB-UniRule"/>
</dbReference>
<keyword evidence="7" id="KW-0472">Membrane</keyword>
<dbReference type="Proteomes" id="UP000070444">
    <property type="component" value="Unassembled WGS sequence"/>
</dbReference>
<accession>A0A137P824</accession>
<gene>
    <name evidence="10" type="ORF">CONCODRAFT_78498</name>
</gene>
<evidence type="ECO:0000256" key="5">
    <source>
        <dbReference type="ARBA" id="ARBA00022692"/>
    </source>
</evidence>
<protein>
    <recommendedName>
        <fullName evidence="4 8">Protein PNS1</fullName>
    </recommendedName>
</protein>
<dbReference type="PANTHER" id="PTHR12385">
    <property type="entry name" value="CHOLINE TRANSPORTER-LIKE (SLC FAMILY 44)"/>
    <property type="match status" value="1"/>
</dbReference>
<feature type="compositionally biased region" description="Low complexity" evidence="9">
    <location>
        <begin position="1"/>
        <end position="54"/>
    </location>
</feature>
<reference evidence="10 11" key="1">
    <citation type="journal article" date="2015" name="Genome Biol. Evol.">
        <title>Phylogenomic analyses indicate that early fungi evolved digesting cell walls of algal ancestors of land plants.</title>
        <authorList>
            <person name="Chang Y."/>
            <person name="Wang S."/>
            <person name="Sekimoto S."/>
            <person name="Aerts A.L."/>
            <person name="Choi C."/>
            <person name="Clum A."/>
            <person name="LaButti K.M."/>
            <person name="Lindquist E.A."/>
            <person name="Yee Ngan C."/>
            <person name="Ohm R.A."/>
            <person name="Salamov A.A."/>
            <person name="Grigoriev I.V."/>
            <person name="Spatafora J.W."/>
            <person name="Berbee M.L."/>
        </authorList>
    </citation>
    <scope>NUCLEOTIDE SEQUENCE [LARGE SCALE GENOMIC DNA]</scope>
    <source>
        <strain evidence="10 11">NRRL 28638</strain>
    </source>
</reference>
<proteinExistence type="inferred from homology"/>
<dbReference type="InterPro" id="IPR007603">
    <property type="entry name" value="Choline_transptr-like"/>
</dbReference>
<evidence type="ECO:0000313" key="10">
    <source>
        <dbReference type="EMBL" id="KXN71163.1"/>
    </source>
</evidence>
<dbReference type="AlphaFoldDB" id="A0A137P824"/>
<organism evidence="10 11">
    <name type="scientific">Conidiobolus coronatus (strain ATCC 28846 / CBS 209.66 / NRRL 28638)</name>
    <name type="common">Delacroixia coronata</name>
    <dbReference type="NCBI Taxonomy" id="796925"/>
    <lineage>
        <taxon>Eukaryota</taxon>
        <taxon>Fungi</taxon>
        <taxon>Fungi incertae sedis</taxon>
        <taxon>Zoopagomycota</taxon>
        <taxon>Entomophthoromycotina</taxon>
        <taxon>Entomophthoromycetes</taxon>
        <taxon>Entomophthorales</taxon>
        <taxon>Ancylistaceae</taxon>
        <taxon>Conidiobolus</taxon>
    </lineage>
</organism>
<sequence>MNKDNQYGYPQDQGGYPPGYGQQQGYPQQGYPSPQGYPQQSSYPPQQSYPQQGYAQNDFNSGYSASPQQYPPQPNHASPNYDQPIQQLIPSNNEKFKPAPRFNDIWAAILYFIVLAGFIVSAVMYVRGFNIKNISNEEVFGNKLDIYLYPILAGGIASLIFSGVYLFLMQTFPGFLIRVSFWFSAAMYFVTAALFFRAGGTMNIVFAILSIIGGVIYIFLWFSWKHKIPFATLMLRNVSKFVTNYWGTMISTICFLIVSFGFYIVWVITVVAVLNSSSEQSCTVDRFGNRRCSLPAKYYVFYVYLVFVLFWTTQLIRDLSHMTVSGAFGSYYFFPNGGKFTTLASAGRALSTSFGSGCFGSLIIAAIRTLRFLASQLRQSDNGWLAILGCCLECFIGMIEGLVDYFNTYAYTYCAMYGKAYLDAGKATWNLIKDRGVEAIINDNLVGNVLGMGGFLIAGIGALVGFLFIIIKGSTGANPATQQTAVVIPVVLINFLVGSVLFGIISSIVDSANVSFFVCLAEDPQALAATNPELFEKIRQTYPEVVQSV</sequence>
<evidence type="ECO:0000256" key="7">
    <source>
        <dbReference type="ARBA" id="ARBA00023136"/>
    </source>
</evidence>
<comment type="subcellular location">
    <subcellularLocation>
        <location evidence="8">Cell membrane</location>
        <topology evidence="8">Multi-pass membrane protein</topology>
    </subcellularLocation>
    <subcellularLocation>
        <location evidence="2">Membrane</location>
        <topology evidence="2">Multi-pass membrane protein</topology>
    </subcellularLocation>
</comment>
<evidence type="ECO:0000256" key="2">
    <source>
        <dbReference type="ARBA" id="ARBA00004141"/>
    </source>
</evidence>
<evidence type="ECO:0000313" key="11">
    <source>
        <dbReference type="Proteomes" id="UP000070444"/>
    </source>
</evidence>
<evidence type="ECO:0000256" key="4">
    <source>
        <dbReference type="ARBA" id="ARBA00015388"/>
    </source>
</evidence>
<dbReference type="Pfam" id="PF04515">
    <property type="entry name" value="Choline_transpo"/>
    <property type="match status" value="1"/>
</dbReference>
<dbReference type="OMA" id="DTIFVAM"/>
<dbReference type="OrthoDB" id="44736at2759"/>
<keyword evidence="5" id="KW-0812">Transmembrane</keyword>
<dbReference type="GO" id="GO:0005886">
    <property type="term" value="C:plasma membrane"/>
    <property type="evidence" value="ECO:0007669"/>
    <property type="project" value="UniProtKB-SubCell"/>
</dbReference>
<dbReference type="EMBL" id="KQ964482">
    <property type="protein sequence ID" value="KXN71163.1"/>
    <property type="molecule type" value="Genomic_DNA"/>
</dbReference>
<evidence type="ECO:0000256" key="9">
    <source>
        <dbReference type="SAM" id="MobiDB-lite"/>
    </source>
</evidence>
<dbReference type="PANTHER" id="PTHR12385:SF4">
    <property type="entry name" value="PROTEIN PNS1"/>
    <property type="match status" value="1"/>
</dbReference>
<comment type="similarity">
    <text evidence="3 8">Belongs to the CTL (choline transporter-like) family.</text>
</comment>
<evidence type="ECO:0000256" key="1">
    <source>
        <dbReference type="ARBA" id="ARBA00002957"/>
    </source>
</evidence>